<dbReference type="PANTHER" id="PTHR46075">
    <property type="entry name" value="CHIMERIN FAMILY MEMBER"/>
    <property type="match status" value="1"/>
</dbReference>
<dbReference type="PROSITE" id="PS50105">
    <property type="entry name" value="SAM_DOMAIN"/>
    <property type="match status" value="1"/>
</dbReference>
<dbReference type="InterPro" id="IPR032498">
    <property type="entry name" value="PI3K_P85_iSH2"/>
</dbReference>
<dbReference type="HOGENOM" id="CLU_007031_0_0_1"/>
<dbReference type="SUPFAM" id="SSF48350">
    <property type="entry name" value="GTPase activation domain, GAP"/>
    <property type="match status" value="1"/>
</dbReference>
<dbReference type="InParanoid" id="K1QRS6"/>
<dbReference type="GO" id="GO:0005096">
    <property type="term" value="F:GTPase activator activity"/>
    <property type="evidence" value="ECO:0007669"/>
    <property type="project" value="UniProtKB-KW"/>
</dbReference>
<dbReference type="Pfam" id="PF00536">
    <property type="entry name" value="SAM_1"/>
    <property type="match status" value="1"/>
</dbReference>
<dbReference type="Pfam" id="PF00130">
    <property type="entry name" value="C1_1"/>
    <property type="match status" value="1"/>
</dbReference>
<gene>
    <name evidence="6" type="ORF">CGI_10026383</name>
</gene>
<evidence type="ECO:0000313" key="6">
    <source>
        <dbReference type="EMBL" id="EKC33889.1"/>
    </source>
</evidence>
<dbReference type="InterPro" id="IPR002219">
    <property type="entry name" value="PKC_DAG/PE"/>
</dbReference>
<evidence type="ECO:0000256" key="2">
    <source>
        <dbReference type="ARBA" id="ARBA00022723"/>
    </source>
</evidence>
<dbReference type="SMART" id="SM00109">
    <property type="entry name" value="C1"/>
    <property type="match status" value="2"/>
</dbReference>
<dbReference type="FunFam" id="3.30.505.10:FF:000080">
    <property type="entry name" value="Pi3K21B, isoform C"/>
    <property type="match status" value="1"/>
</dbReference>
<dbReference type="PANTHER" id="PTHR46075:SF5">
    <property type="entry name" value="PHOSPHATIDYLINOSITOL 3-KINASE REGULATORY SUBUNIT ALPHA"/>
    <property type="match status" value="1"/>
</dbReference>
<dbReference type="GO" id="GO:0016301">
    <property type="term" value="F:kinase activity"/>
    <property type="evidence" value="ECO:0007669"/>
    <property type="project" value="UniProtKB-KW"/>
</dbReference>
<dbReference type="GO" id="GO:0007165">
    <property type="term" value="P:signal transduction"/>
    <property type="evidence" value="ECO:0007669"/>
    <property type="project" value="InterPro"/>
</dbReference>
<dbReference type="Gene3D" id="3.30.60.20">
    <property type="match status" value="2"/>
</dbReference>
<keyword evidence="3" id="KW-0862">Zinc</keyword>
<dbReference type="SUPFAM" id="SSF57889">
    <property type="entry name" value="Cysteine-rich domain"/>
    <property type="match status" value="2"/>
</dbReference>
<dbReference type="GO" id="GO:0046872">
    <property type="term" value="F:metal ion binding"/>
    <property type="evidence" value="ECO:0007669"/>
    <property type="project" value="UniProtKB-KW"/>
</dbReference>
<keyword evidence="1" id="KW-0343">GTPase activation</keyword>
<keyword evidence="6" id="KW-0418">Kinase</keyword>
<dbReference type="PROSITE" id="PS50238">
    <property type="entry name" value="RHOGAP"/>
    <property type="match status" value="1"/>
</dbReference>
<evidence type="ECO:0000256" key="3">
    <source>
        <dbReference type="ARBA" id="ARBA00022833"/>
    </source>
</evidence>
<evidence type="ECO:0000256" key="5">
    <source>
        <dbReference type="SAM" id="MobiDB-lite"/>
    </source>
</evidence>
<dbReference type="InterPro" id="IPR013761">
    <property type="entry name" value="SAM/pointed_sf"/>
</dbReference>
<dbReference type="InterPro" id="IPR035022">
    <property type="entry name" value="PI3kinase_P85_nSH2"/>
</dbReference>
<dbReference type="InterPro" id="IPR036860">
    <property type="entry name" value="SH2_dom_sf"/>
</dbReference>
<feature type="compositionally biased region" description="Pro residues" evidence="5">
    <location>
        <begin position="479"/>
        <end position="490"/>
    </location>
</feature>
<accession>K1QRS6</accession>
<dbReference type="SMART" id="SM00252">
    <property type="entry name" value="SH2"/>
    <property type="match status" value="2"/>
</dbReference>
<keyword evidence="4" id="KW-0175">Coiled coil</keyword>
<dbReference type="InterPro" id="IPR001660">
    <property type="entry name" value="SAM"/>
</dbReference>
<feature type="coiled-coil region" evidence="4">
    <location>
        <begin position="616"/>
        <end position="654"/>
    </location>
</feature>
<dbReference type="InterPro" id="IPR000198">
    <property type="entry name" value="RhoGAP_dom"/>
</dbReference>
<dbReference type="SUPFAM" id="SSF47769">
    <property type="entry name" value="SAM/Pointed domain"/>
    <property type="match status" value="1"/>
</dbReference>
<organism evidence="6">
    <name type="scientific">Magallana gigas</name>
    <name type="common">Pacific oyster</name>
    <name type="synonym">Crassostrea gigas</name>
    <dbReference type="NCBI Taxonomy" id="29159"/>
    <lineage>
        <taxon>Eukaryota</taxon>
        <taxon>Metazoa</taxon>
        <taxon>Spiralia</taxon>
        <taxon>Lophotrochozoa</taxon>
        <taxon>Mollusca</taxon>
        <taxon>Bivalvia</taxon>
        <taxon>Autobranchia</taxon>
        <taxon>Pteriomorphia</taxon>
        <taxon>Ostreida</taxon>
        <taxon>Ostreoidea</taxon>
        <taxon>Ostreidae</taxon>
        <taxon>Magallana</taxon>
    </lineage>
</organism>
<dbReference type="CDD" id="cd00159">
    <property type="entry name" value="RhoGAP"/>
    <property type="match status" value="1"/>
</dbReference>
<dbReference type="Pfam" id="PF16454">
    <property type="entry name" value="PI3K_P85_iSH2"/>
    <property type="match status" value="1"/>
</dbReference>
<dbReference type="Pfam" id="PF00620">
    <property type="entry name" value="RhoGAP"/>
    <property type="match status" value="1"/>
</dbReference>
<dbReference type="Gene3D" id="1.10.287.1490">
    <property type="match status" value="1"/>
</dbReference>
<dbReference type="SMART" id="SM00454">
    <property type="entry name" value="SAM"/>
    <property type="match status" value="1"/>
</dbReference>
<keyword evidence="2" id="KW-0479">Metal-binding</keyword>
<dbReference type="InterPro" id="IPR051854">
    <property type="entry name" value="Rho-type_GAP"/>
</dbReference>
<name>K1QRS6_MAGGI</name>
<dbReference type="InterPro" id="IPR008936">
    <property type="entry name" value="Rho_GTPase_activation_prot"/>
</dbReference>
<dbReference type="SUPFAM" id="SSF55550">
    <property type="entry name" value="SH2 domain"/>
    <property type="match status" value="2"/>
</dbReference>
<dbReference type="CDD" id="cd20829">
    <property type="entry name" value="C1_PIK3R-like_rpt1"/>
    <property type="match status" value="1"/>
</dbReference>
<evidence type="ECO:0000256" key="1">
    <source>
        <dbReference type="ARBA" id="ARBA00022468"/>
    </source>
</evidence>
<dbReference type="SMART" id="SM00324">
    <property type="entry name" value="RhoGAP"/>
    <property type="match status" value="1"/>
</dbReference>
<dbReference type="Pfam" id="PF00017">
    <property type="entry name" value="SH2"/>
    <property type="match status" value="2"/>
</dbReference>
<dbReference type="AlphaFoldDB" id="K1QRS6"/>
<proteinExistence type="predicted"/>
<feature type="region of interest" description="Disordered" evidence="5">
    <location>
        <begin position="475"/>
        <end position="498"/>
    </location>
</feature>
<reference evidence="6" key="1">
    <citation type="journal article" date="2012" name="Nature">
        <title>The oyster genome reveals stress adaptation and complexity of shell formation.</title>
        <authorList>
            <person name="Zhang G."/>
            <person name="Fang X."/>
            <person name="Guo X."/>
            <person name="Li L."/>
            <person name="Luo R."/>
            <person name="Xu F."/>
            <person name="Yang P."/>
            <person name="Zhang L."/>
            <person name="Wang X."/>
            <person name="Qi H."/>
            <person name="Xiong Z."/>
            <person name="Que H."/>
            <person name="Xie Y."/>
            <person name="Holland P.W."/>
            <person name="Paps J."/>
            <person name="Zhu Y."/>
            <person name="Wu F."/>
            <person name="Chen Y."/>
            <person name="Wang J."/>
            <person name="Peng C."/>
            <person name="Meng J."/>
            <person name="Yang L."/>
            <person name="Liu J."/>
            <person name="Wen B."/>
            <person name="Zhang N."/>
            <person name="Huang Z."/>
            <person name="Zhu Q."/>
            <person name="Feng Y."/>
            <person name="Mount A."/>
            <person name="Hedgecock D."/>
            <person name="Xu Z."/>
            <person name="Liu Y."/>
            <person name="Domazet-Loso T."/>
            <person name="Du Y."/>
            <person name="Sun X."/>
            <person name="Zhang S."/>
            <person name="Liu B."/>
            <person name="Cheng P."/>
            <person name="Jiang X."/>
            <person name="Li J."/>
            <person name="Fan D."/>
            <person name="Wang W."/>
            <person name="Fu W."/>
            <person name="Wang T."/>
            <person name="Wang B."/>
            <person name="Zhang J."/>
            <person name="Peng Z."/>
            <person name="Li Y."/>
            <person name="Li N."/>
            <person name="Wang J."/>
            <person name="Chen M."/>
            <person name="He Y."/>
            <person name="Tan F."/>
            <person name="Song X."/>
            <person name="Zheng Q."/>
            <person name="Huang R."/>
            <person name="Yang H."/>
            <person name="Du X."/>
            <person name="Chen L."/>
            <person name="Yang M."/>
            <person name="Gaffney P.M."/>
            <person name="Wang S."/>
            <person name="Luo L."/>
            <person name="She Z."/>
            <person name="Ming Y."/>
            <person name="Huang W."/>
            <person name="Zhang S."/>
            <person name="Huang B."/>
            <person name="Zhang Y."/>
            <person name="Qu T."/>
            <person name="Ni P."/>
            <person name="Miao G."/>
            <person name="Wang J."/>
            <person name="Wang Q."/>
            <person name="Steinberg C.E."/>
            <person name="Wang H."/>
            <person name="Li N."/>
            <person name="Qian L."/>
            <person name="Zhang G."/>
            <person name="Li Y."/>
            <person name="Yang H."/>
            <person name="Liu X."/>
            <person name="Wang J."/>
            <person name="Yin Y."/>
            <person name="Wang J."/>
        </authorList>
    </citation>
    <scope>NUCLEOTIDE SEQUENCE [LARGE SCALE GENOMIC DNA]</scope>
    <source>
        <strain evidence="6">05x7-T-G4-1.051#20</strain>
    </source>
</reference>
<keyword evidence="6" id="KW-0808">Transferase</keyword>
<dbReference type="PRINTS" id="PR00401">
    <property type="entry name" value="SH2DOMAIN"/>
</dbReference>
<sequence>MHGERHERIPNIILEPCNWVSGSLRSRLVEGFPDLQCVYLPKIPHRLVDIYIVQPVLCHHCKDYMWGCGQIGKKCEGCGRCCHTKCWSAPENAHCQRERETNAPVTYDKEVPIEKWNCRNVVDLLASLNLYRYAQLFKDQEISGRKLKTMSKEDLQNLGIKDEFHQSALLVCFDELCGRDPDEQPYATSLPPPGSQCLDMEASGCGGAGASEQHRLSEYSFSSMQRCHLCDKFLYGLMRQGLQCRDCGMCCHRYCSATHPTDCNVPKFERLRRPSFSQNSSFGAELTEEVPKSQYGAPWVIVKCTEEVEKWCRNHQAESLSVYRMFAKTEEINTIKMEFNMVDDPSQINLSSHNVHCVAGVLKKYLRELPNPVIPVEMYQPFIQAAKNPSTRTLSDLIEGLPRDHKSTLRFLMAHFLRLWQIQHESGVADGLDKLSHVFCHILLRPPWERIIEIVENTKLHIEIFEDLLKNGSWGEVAPPSPPPPQPRPKSPLQDSPMSAQEKLKEAEWYWGKISREEVNELLCDKSDGHFLVREATTPGDYTLTLRKGGTNKLIKIYHKDGKYGFVEPLTFDSVVELVQFYKNTSLAIYNKTLDTKLLHPVSNRNQQDGPSLVDKTELMEKLKQVHNEHQTKMEEYDRLYETHSKLNQELQLKHQALDAFKETVIVFKEQMELHRRHHGDVPVQELQKLGENYELLKSRWLSIQESKQALEIDINKKTVLNRSLISDMNSLRPEIKRLHKHREQIRKLLQENGLSMEHLDDILENQPSQGSEPGRNNVKSMNLWYVEVSRHDAENLLRNQRDGTFLIRKRDDPSDPSSKNALSIVCNGIVGHCKIYQNNNGCYGFTEGNLDKSSLVELVDHYSRESLKEHNPTLDIRLLYPVFEGHDDNAGVYLHMQHD</sequence>
<dbReference type="PROSITE" id="PS50001">
    <property type="entry name" value="SH2"/>
    <property type="match status" value="2"/>
</dbReference>
<dbReference type="PROSITE" id="PS00479">
    <property type="entry name" value="ZF_DAG_PE_1"/>
    <property type="match status" value="1"/>
</dbReference>
<evidence type="ECO:0000256" key="4">
    <source>
        <dbReference type="SAM" id="Coils"/>
    </source>
</evidence>
<dbReference type="CDD" id="cd20830">
    <property type="entry name" value="C1_PIK3R-like_rpt2"/>
    <property type="match status" value="1"/>
</dbReference>
<dbReference type="Gene3D" id="1.10.555.10">
    <property type="entry name" value="Rho GTPase activation protein"/>
    <property type="match status" value="1"/>
</dbReference>
<dbReference type="CDD" id="cd09487">
    <property type="entry name" value="SAM_superfamily"/>
    <property type="match status" value="1"/>
</dbReference>
<dbReference type="InterPro" id="IPR000980">
    <property type="entry name" value="SH2"/>
</dbReference>
<dbReference type="PROSITE" id="PS50081">
    <property type="entry name" value="ZF_DAG_PE_2"/>
    <property type="match status" value="2"/>
</dbReference>
<dbReference type="EMBL" id="JH819021">
    <property type="protein sequence ID" value="EKC33889.1"/>
    <property type="molecule type" value="Genomic_DNA"/>
</dbReference>
<dbReference type="CDD" id="cd09942">
    <property type="entry name" value="SH2_nSH2_p85_like"/>
    <property type="match status" value="1"/>
</dbReference>
<dbReference type="Gene3D" id="3.30.505.10">
    <property type="entry name" value="SH2 domain"/>
    <property type="match status" value="2"/>
</dbReference>
<dbReference type="InterPro" id="IPR046349">
    <property type="entry name" value="C1-like_sf"/>
</dbReference>
<protein>
    <submittedName>
        <fullName evidence="6">Phosphatidylinositol 3-kinase regulatory subunit alpha</fullName>
    </submittedName>
</protein>
<dbReference type="Gene3D" id="1.10.150.50">
    <property type="entry name" value="Transcription Factor, Ets-1"/>
    <property type="match status" value="1"/>
</dbReference>
<dbReference type="PRINTS" id="PR00678">
    <property type="entry name" value="PI3KINASEP85"/>
</dbReference>